<dbReference type="SUPFAM" id="SSF52540">
    <property type="entry name" value="P-loop containing nucleoside triphosphate hydrolases"/>
    <property type="match status" value="1"/>
</dbReference>
<protein>
    <recommendedName>
        <fullName evidence="2">DNA helicase Pif1-like 2B domain-containing protein</fullName>
    </recommendedName>
</protein>
<organism evidence="3 4">
    <name type="scientific">Lentinula raphanica</name>
    <dbReference type="NCBI Taxonomy" id="153919"/>
    <lineage>
        <taxon>Eukaryota</taxon>
        <taxon>Fungi</taxon>
        <taxon>Dikarya</taxon>
        <taxon>Basidiomycota</taxon>
        <taxon>Agaricomycotina</taxon>
        <taxon>Agaricomycetes</taxon>
        <taxon>Agaricomycetidae</taxon>
        <taxon>Agaricales</taxon>
        <taxon>Marasmiineae</taxon>
        <taxon>Omphalotaceae</taxon>
        <taxon>Lentinula</taxon>
    </lineage>
</organism>
<dbReference type="GO" id="GO:0071932">
    <property type="term" value="P:replication fork reversal"/>
    <property type="evidence" value="ECO:0007669"/>
    <property type="project" value="TreeGrafter"/>
</dbReference>
<evidence type="ECO:0000259" key="2">
    <source>
        <dbReference type="Pfam" id="PF21530"/>
    </source>
</evidence>
<evidence type="ECO:0000313" key="3">
    <source>
        <dbReference type="EMBL" id="KAJ3838404.1"/>
    </source>
</evidence>
<dbReference type="InterPro" id="IPR027417">
    <property type="entry name" value="P-loop_NTPase"/>
</dbReference>
<proteinExistence type="predicted"/>
<keyword evidence="4" id="KW-1185">Reference proteome</keyword>
<dbReference type="AlphaFoldDB" id="A0AA38P8R9"/>
<name>A0AA38P8R9_9AGAR</name>
<dbReference type="PANTHER" id="PTHR23274">
    <property type="entry name" value="DNA HELICASE-RELATED"/>
    <property type="match status" value="1"/>
</dbReference>
<dbReference type="CDD" id="cd18809">
    <property type="entry name" value="SF1_C_RecD"/>
    <property type="match status" value="1"/>
</dbReference>
<dbReference type="GO" id="GO:0005739">
    <property type="term" value="C:mitochondrion"/>
    <property type="evidence" value="ECO:0007669"/>
    <property type="project" value="TreeGrafter"/>
</dbReference>
<sequence>MDIPGTNIDGVPLNYAQMERLLERLVVPKSITLKVGAQVMLVKNLEQGSLVNGSVGNIIGFSTSRQALRNGISIARIESGQNAPFNSTYEPDQEEQEEEDANNPSSNARVWPVVRFTNGRVMLCIPLEFTVNSPLGIMEARRDQVILLVETLVVRKSDFSSQIPLILAWALSIHKSQGQTLERVKVDLGKIFEKGQGLSL</sequence>
<evidence type="ECO:0000256" key="1">
    <source>
        <dbReference type="SAM" id="MobiDB-lite"/>
    </source>
</evidence>
<dbReference type="InterPro" id="IPR049163">
    <property type="entry name" value="Pif1-like_2B_dom"/>
</dbReference>
<gene>
    <name evidence="3" type="ORF">F5878DRAFT_537600</name>
</gene>
<dbReference type="GO" id="GO:0003697">
    <property type="term" value="F:single-stranded DNA binding"/>
    <property type="evidence" value="ECO:0007669"/>
    <property type="project" value="TreeGrafter"/>
</dbReference>
<dbReference type="Proteomes" id="UP001163846">
    <property type="component" value="Unassembled WGS sequence"/>
</dbReference>
<reference evidence="3" key="1">
    <citation type="submission" date="2022-08" db="EMBL/GenBank/DDBJ databases">
        <authorList>
            <consortium name="DOE Joint Genome Institute"/>
            <person name="Min B."/>
            <person name="Riley R."/>
            <person name="Sierra-Patev S."/>
            <person name="Naranjo-Ortiz M."/>
            <person name="Looney B."/>
            <person name="Konkel Z."/>
            <person name="Slot J.C."/>
            <person name="Sakamoto Y."/>
            <person name="Steenwyk J.L."/>
            <person name="Rokas A."/>
            <person name="Carro J."/>
            <person name="Camarero S."/>
            <person name="Ferreira P."/>
            <person name="Molpeceres G."/>
            <person name="Ruiz-Duenas F.J."/>
            <person name="Serrano A."/>
            <person name="Henrissat B."/>
            <person name="Drula E."/>
            <person name="Hughes K.W."/>
            <person name="Mata J.L."/>
            <person name="Ishikawa N.K."/>
            <person name="Vargas-Isla R."/>
            <person name="Ushijima S."/>
            <person name="Smith C.A."/>
            <person name="Ahrendt S."/>
            <person name="Andreopoulos W."/>
            <person name="He G."/>
            <person name="Labutti K."/>
            <person name="Lipzen A."/>
            <person name="Ng V."/>
            <person name="Sandor L."/>
            <person name="Barry K."/>
            <person name="Martinez A.T."/>
            <person name="Xiao Y."/>
            <person name="Gibbons J.G."/>
            <person name="Terashima K."/>
            <person name="Hibbett D.S."/>
            <person name="Grigoriev I.V."/>
        </authorList>
    </citation>
    <scope>NUCLEOTIDE SEQUENCE</scope>
    <source>
        <strain evidence="3">TFB9207</strain>
    </source>
</reference>
<feature type="region of interest" description="Disordered" evidence="1">
    <location>
        <begin position="83"/>
        <end position="106"/>
    </location>
</feature>
<accession>A0AA38P8R9</accession>
<feature type="domain" description="DNA helicase Pif1-like 2B" evidence="2">
    <location>
        <begin position="20"/>
        <end position="61"/>
    </location>
</feature>
<feature type="compositionally biased region" description="Acidic residues" evidence="1">
    <location>
        <begin position="91"/>
        <end position="101"/>
    </location>
</feature>
<dbReference type="EMBL" id="MU806184">
    <property type="protein sequence ID" value="KAJ3838404.1"/>
    <property type="molecule type" value="Genomic_DNA"/>
</dbReference>
<dbReference type="GO" id="GO:0043596">
    <property type="term" value="C:nuclear replication fork"/>
    <property type="evidence" value="ECO:0007669"/>
    <property type="project" value="TreeGrafter"/>
</dbReference>
<comment type="caution">
    <text evidence="3">The sequence shown here is derived from an EMBL/GenBank/DDBJ whole genome shotgun (WGS) entry which is preliminary data.</text>
</comment>
<dbReference type="GO" id="GO:0000723">
    <property type="term" value="P:telomere maintenance"/>
    <property type="evidence" value="ECO:0007669"/>
    <property type="project" value="TreeGrafter"/>
</dbReference>
<dbReference type="Pfam" id="PF21530">
    <property type="entry name" value="Pif1_2B_dom"/>
    <property type="match status" value="1"/>
</dbReference>
<evidence type="ECO:0000313" key="4">
    <source>
        <dbReference type="Proteomes" id="UP001163846"/>
    </source>
</evidence>
<dbReference type="PANTHER" id="PTHR23274:SF11">
    <property type="entry name" value="ATP-DEPENDENT DNA HELICASE PIF1"/>
    <property type="match status" value="1"/>
</dbReference>